<sequence>MAVHRDDVEVDWLHRQVLTSRNIYSSRFTDFMVSVSTRARISEVVREMERARA</sequence>
<reference evidence="1 2" key="1">
    <citation type="submission" date="2020-08" db="EMBL/GenBank/DDBJ databases">
        <title>Sequencing the genomes of 1000 actinobacteria strains.</title>
        <authorList>
            <person name="Klenk H.-P."/>
        </authorList>
    </citation>
    <scope>NUCLEOTIDE SEQUENCE [LARGE SCALE GENOMIC DNA]</scope>
    <source>
        <strain evidence="1 2">DSM 40084</strain>
    </source>
</reference>
<dbReference type="EMBL" id="JACHNE010000001">
    <property type="protein sequence ID" value="MBB5792118.1"/>
    <property type="molecule type" value="Genomic_DNA"/>
</dbReference>
<dbReference type="AlphaFoldDB" id="A0A7W9LQ49"/>
<protein>
    <submittedName>
        <fullName evidence="1">Uncharacterized protein</fullName>
    </submittedName>
</protein>
<dbReference type="RefSeq" id="WP_184979592.1">
    <property type="nucleotide sequence ID" value="NZ_JACHNE010000001.1"/>
</dbReference>
<evidence type="ECO:0000313" key="1">
    <source>
        <dbReference type="EMBL" id="MBB5792118.1"/>
    </source>
</evidence>
<gene>
    <name evidence="1" type="ORF">HDA41_000082</name>
</gene>
<proteinExistence type="predicted"/>
<name>A0A7W9LQ49_9ACTN</name>
<evidence type="ECO:0000313" key="2">
    <source>
        <dbReference type="Proteomes" id="UP000590647"/>
    </source>
</evidence>
<dbReference type="Proteomes" id="UP000590647">
    <property type="component" value="Unassembled WGS sequence"/>
</dbReference>
<keyword evidence="2" id="KW-1185">Reference proteome</keyword>
<organism evidence="1 2">
    <name type="scientific">Streptomyces caelestis</name>
    <dbReference type="NCBI Taxonomy" id="36816"/>
    <lineage>
        <taxon>Bacteria</taxon>
        <taxon>Bacillati</taxon>
        <taxon>Actinomycetota</taxon>
        <taxon>Actinomycetes</taxon>
        <taxon>Kitasatosporales</taxon>
        <taxon>Streptomycetaceae</taxon>
        <taxon>Streptomyces</taxon>
    </lineage>
</organism>
<accession>A0A7W9LQ49</accession>
<comment type="caution">
    <text evidence="1">The sequence shown here is derived from an EMBL/GenBank/DDBJ whole genome shotgun (WGS) entry which is preliminary data.</text>
</comment>